<protein>
    <submittedName>
        <fullName evidence="1">Uncharacterized protein</fullName>
    </submittedName>
</protein>
<dbReference type="EMBL" id="MU006701">
    <property type="protein sequence ID" value="KAF2633736.1"/>
    <property type="molecule type" value="Genomic_DNA"/>
</dbReference>
<comment type="caution">
    <text evidence="1">The sequence shown here is derived from an EMBL/GenBank/DDBJ whole genome shotgun (WGS) entry which is preliminary data.</text>
</comment>
<keyword evidence="2" id="KW-1185">Reference proteome</keyword>
<gene>
    <name evidence="1" type="ORF">BU25DRAFT_328673</name>
</gene>
<sequence length="545" mass="62123">MDWRLLDYAKAAEDTATELGLCVSEIPQYRKDITGDIAELYAISNALQTLHEALELSRHGRASGRILKDLDVCLPSLGYTLDDVRDIFNKSKRKSRLPGAFPGTPQYAEMWEDALADFKAQGISLPLRLEYFRTYLQGMYDELRGDDPGEEIDKIHIRLKKLLKQQEPLDSYFSRLSIPSHGPARTPKPAPPRTPRPIIQSFSSYPAYGHAPPPPPPPPRTPRPTSQVYGGIGDIPIYVPPAAPSVPNSPTFSSTSSQGLSSHSTDPGGPVTHWALRILDGRHPSTPFRTLGEITECLGRDEPRVIEMLGDDGFEKVLELPLEATNVWLRLYCRFKDLRARILFLTMDPDGTRRRFCFPLTGLKIIRKDSCLQLCRVNRKDGGLDLWARLRFPMYERMVLFYNTAVAMKHQDQTRMADGLEDLWDLDNKERIEFSSEISDTHFLHHLRVYRDQDSGVVRFEATPRRGPLIAVPIWTAFVTQFVGDRSWMKKVGLTTVVFRQLHPYVFCEGYKLPKGPSGRYQLNFSASEDARNFIETFHHIRVRR</sequence>
<organism evidence="1 2">
    <name type="scientific">Macroventuria anomochaeta</name>
    <dbReference type="NCBI Taxonomy" id="301207"/>
    <lineage>
        <taxon>Eukaryota</taxon>
        <taxon>Fungi</taxon>
        <taxon>Dikarya</taxon>
        <taxon>Ascomycota</taxon>
        <taxon>Pezizomycotina</taxon>
        <taxon>Dothideomycetes</taxon>
        <taxon>Pleosporomycetidae</taxon>
        <taxon>Pleosporales</taxon>
        <taxon>Pleosporineae</taxon>
        <taxon>Didymellaceae</taxon>
        <taxon>Macroventuria</taxon>
    </lineage>
</organism>
<dbReference type="Proteomes" id="UP000799754">
    <property type="component" value="Unassembled WGS sequence"/>
</dbReference>
<name>A0ACB6SHM6_9PLEO</name>
<proteinExistence type="predicted"/>
<accession>A0ACB6SHM6</accession>
<reference evidence="1" key="1">
    <citation type="journal article" date="2020" name="Stud. Mycol.">
        <title>101 Dothideomycetes genomes: a test case for predicting lifestyles and emergence of pathogens.</title>
        <authorList>
            <person name="Haridas S."/>
            <person name="Albert R."/>
            <person name="Binder M."/>
            <person name="Bloem J."/>
            <person name="Labutti K."/>
            <person name="Salamov A."/>
            <person name="Andreopoulos B."/>
            <person name="Baker S."/>
            <person name="Barry K."/>
            <person name="Bills G."/>
            <person name="Bluhm B."/>
            <person name="Cannon C."/>
            <person name="Castanera R."/>
            <person name="Culley D."/>
            <person name="Daum C."/>
            <person name="Ezra D."/>
            <person name="Gonzalez J."/>
            <person name="Henrissat B."/>
            <person name="Kuo A."/>
            <person name="Liang C."/>
            <person name="Lipzen A."/>
            <person name="Lutzoni F."/>
            <person name="Magnuson J."/>
            <person name="Mondo S."/>
            <person name="Nolan M."/>
            <person name="Ohm R."/>
            <person name="Pangilinan J."/>
            <person name="Park H.-J."/>
            <person name="Ramirez L."/>
            <person name="Alfaro M."/>
            <person name="Sun H."/>
            <person name="Tritt A."/>
            <person name="Yoshinaga Y."/>
            <person name="Zwiers L.-H."/>
            <person name="Turgeon B."/>
            <person name="Goodwin S."/>
            <person name="Spatafora J."/>
            <person name="Crous P."/>
            <person name="Grigoriev I."/>
        </authorList>
    </citation>
    <scope>NUCLEOTIDE SEQUENCE</scope>
    <source>
        <strain evidence="1">CBS 525.71</strain>
    </source>
</reference>
<evidence type="ECO:0000313" key="2">
    <source>
        <dbReference type="Proteomes" id="UP000799754"/>
    </source>
</evidence>
<evidence type="ECO:0000313" key="1">
    <source>
        <dbReference type="EMBL" id="KAF2633736.1"/>
    </source>
</evidence>